<gene>
    <name evidence="2" type="ORF">BTA35_0213910</name>
</gene>
<dbReference type="RefSeq" id="WP_078320422.1">
    <property type="nucleotide sequence ID" value="NZ_FXTS01000008.1"/>
</dbReference>
<comment type="caution">
    <text evidence="2">The sequence shown here is derived from an EMBL/GenBank/DDBJ whole genome shotgun (WGS) entry which is preliminary data.</text>
</comment>
<dbReference type="STRING" id="966.BTA35_0213910"/>
<dbReference type="EMBL" id="MTSD02000007">
    <property type="protein sequence ID" value="OOV86307.1"/>
    <property type="molecule type" value="Genomic_DNA"/>
</dbReference>
<keyword evidence="3" id="KW-1185">Reference proteome</keyword>
<keyword evidence="1" id="KW-0175">Coiled coil</keyword>
<evidence type="ECO:0000313" key="3">
    <source>
        <dbReference type="Proteomes" id="UP000190064"/>
    </source>
</evidence>
<reference evidence="2" key="1">
    <citation type="submission" date="2017-02" db="EMBL/GenBank/DDBJ databases">
        <title>Draft Genome Sequence of the Salt Water Bacterium Oceanospirillum linum ATCC 11336.</title>
        <authorList>
            <person name="Trachtenberg A.M."/>
            <person name="Carney J.G."/>
            <person name="Linnane J.D."/>
            <person name="Rheaume B.A."/>
            <person name="Pitts N.L."/>
            <person name="Mykles D.L."/>
            <person name="Maclea K.S."/>
        </authorList>
    </citation>
    <scope>NUCLEOTIDE SEQUENCE [LARGE SCALE GENOMIC DNA]</scope>
    <source>
        <strain evidence="2">ATCC 11336</strain>
    </source>
</reference>
<dbReference type="InterPro" id="IPR016866">
    <property type="entry name" value="UCP028069"/>
</dbReference>
<name>A0A1T1H9B7_OCELI</name>
<feature type="coiled-coil region" evidence="1">
    <location>
        <begin position="88"/>
        <end position="115"/>
    </location>
</feature>
<accession>A0A1T1H9B7</accession>
<dbReference type="Proteomes" id="UP000190064">
    <property type="component" value="Unassembled WGS sequence"/>
</dbReference>
<protein>
    <recommendedName>
        <fullName evidence="4">DUF3450 domain-containing protein</fullName>
    </recommendedName>
</protein>
<dbReference type="Pfam" id="PF11932">
    <property type="entry name" value="DUF3450"/>
    <property type="match status" value="1"/>
</dbReference>
<dbReference type="AlphaFoldDB" id="A0A1T1H9B7"/>
<dbReference type="PIRSF" id="PIRSF028069">
    <property type="entry name" value="UCP028069"/>
    <property type="match status" value="1"/>
</dbReference>
<sequence length="275" mass="30945">MSLYRYLLKSVVAPVFIATTVFISLLFGLPKAHASETAVDQSINAVQQVHRSGAETQLKVDDLSVESRALYQEYQQVLRQAETTEAYNRQLSRLIDSQQDELTSMDRQIQSLEDTDRSLLPMLVRMVATLDQFVAQDQPFLLDERQQRVARLQVLLDRADVSLAEKYRLILQAYQVEADYGRSLEAYEGEVTTEAGQRRVTFLRLGRVALYYQSANGKAGGLWLPDAQRWQALDGDENRVLKNAIAMARQQIVPELLNLPLPLPSAVSASTEGDA</sequence>
<organism evidence="2 3">
    <name type="scientific">Oceanospirillum linum</name>
    <dbReference type="NCBI Taxonomy" id="966"/>
    <lineage>
        <taxon>Bacteria</taxon>
        <taxon>Pseudomonadati</taxon>
        <taxon>Pseudomonadota</taxon>
        <taxon>Gammaproteobacteria</taxon>
        <taxon>Oceanospirillales</taxon>
        <taxon>Oceanospirillaceae</taxon>
        <taxon>Oceanospirillum</taxon>
    </lineage>
</organism>
<proteinExistence type="predicted"/>
<evidence type="ECO:0000313" key="2">
    <source>
        <dbReference type="EMBL" id="OOV86307.1"/>
    </source>
</evidence>
<evidence type="ECO:0000256" key="1">
    <source>
        <dbReference type="SAM" id="Coils"/>
    </source>
</evidence>
<evidence type="ECO:0008006" key="4">
    <source>
        <dbReference type="Google" id="ProtNLM"/>
    </source>
</evidence>